<name>A0ABY0QSK0_9FLAO</name>
<proteinExistence type="predicted"/>
<accession>A0ABY0QSK0</accession>
<comment type="caution">
    <text evidence="1">The sequence shown here is derived from an EMBL/GenBank/DDBJ whole genome shotgun (WGS) entry which is preliminary data.</text>
</comment>
<organism evidence="1 2">
    <name type="scientific">Chryseobacterium taihuense</name>
    <dbReference type="NCBI Taxonomy" id="1141221"/>
    <lineage>
        <taxon>Bacteria</taxon>
        <taxon>Pseudomonadati</taxon>
        <taxon>Bacteroidota</taxon>
        <taxon>Flavobacteriia</taxon>
        <taxon>Flavobacteriales</taxon>
        <taxon>Weeksellaceae</taxon>
        <taxon>Chryseobacterium group</taxon>
        <taxon>Chryseobacterium</taxon>
    </lineage>
</organism>
<evidence type="ECO:0000313" key="1">
    <source>
        <dbReference type="EMBL" id="SDL74118.1"/>
    </source>
</evidence>
<gene>
    <name evidence="1" type="ORF">SAMN05216273_105164</name>
</gene>
<keyword evidence="2" id="KW-1185">Reference proteome</keyword>
<reference evidence="1 2" key="1">
    <citation type="submission" date="2016-10" db="EMBL/GenBank/DDBJ databases">
        <authorList>
            <person name="Varghese N."/>
            <person name="Submissions S."/>
        </authorList>
    </citation>
    <scope>NUCLEOTIDE SEQUENCE [LARGE SCALE GENOMIC DNA]</scope>
    <source>
        <strain evidence="1 2">CGMCC 1.10941</strain>
    </source>
</reference>
<dbReference type="Proteomes" id="UP000199242">
    <property type="component" value="Unassembled WGS sequence"/>
</dbReference>
<protein>
    <submittedName>
        <fullName evidence="1">Uncharacterized protein</fullName>
    </submittedName>
</protein>
<sequence length="32" mass="3799">MNVIWRVNTTNPVKIQNLDRVILWYIKEDGGI</sequence>
<evidence type="ECO:0000313" key="2">
    <source>
        <dbReference type="Proteomes" id="UP000199242"/>
    </source>
</evidence>
<dbReference type="EMBL" id="FNHD01000005">
    <property type="protein sequence ID" value="SDL74118.1"/>
    <property type="molecule type" value="Genomic_DNA"/>
</dbReference>